<dbReference type="VEuPathDB" id="CryptoDB:Cvel_31541"/>
<dbReference type="PhylomeDB" id="A0A0G4HTS4"/>
<accession>A0A0G4HTS4</accession>
<organism evidence="2">
    <name type="scientific">Chromera velia CCMP2878</name>
    <dbReference type="NCBI Taxonomy" id="1169474"/>
    <lineage>
        <taxon>Eukaryota</taxon>
        <taxon>Sar</taxon>
        <taxon>Alveolata</taxon>
        <taxon>Colpodellida</taxon>
        <taxon>Chromeraceae</taxon>
        <taxon>Chromera</taxon>
    </lineage>
</organism>
<proteinExistence type="predicted"/>
<dbReference type="AlphaFoldDB" id="A0A0G4HTS4"/>
<dbReference type="EMBL" id="CDMZ01003838">
    <property type="protein sequence ID" value="CEM47779.1"/>
    <property type="molecule type" value="Genomic_DNA"/>
</dbReference>
<keyword evidence="1" id="KW-0812">Transmembrane</keyword>
<dbReference type="SUPFAM" id="SSF56059">
    <property type="entry name" value="Glutathione synthetase ATP-binding domain-like"/>
    <property type="match status" value="1"/>
</dbReference>
<keyword evidence="1" id="KW-0472">Membrane</keyword>
<evidence type="ECO:0000256" key="1">
    <source>
        <dbReference type="SAM" id="Phobius"/>
    </source>
</evidence>
<feature type="transmembrane region" description="Helical" evidence="1">
    <location>
        <begin position="42"/>
        <end position="63"/>
    </location>
</feature>
<evidence type="ECO:0000313" key="2">
    <source>
        <dbReference type="EMBL" id="CEM47779.1"/>
    </source>
</evidence>
<keyword evidence="1" id="KW-1133">Transmembrane helix</keyword>
<name>A0A0G4HTS4_9ALVE</name>
<gene>
    <name evidence="2" type="ORF">Cvel_31541</name>
</gene>
<sequence length="424" mass="47704">MASLDARLIPLNAPEADADTEAGQGVRQTPNKMNSMMKKYGAYLPIPSWALCVVGALTLLSVYCLLTPASVPSYAPTITVLGVEDWHCLGNGQDCAKESKLTAAKIKLITPSKIDDPSLKEIVENLGVEESPKQIKSLDDFMKKNNVDLVTFGMAESKIAQMLKLRTGGWPLSAPMTSQGMLGSADFYRMEDKDQFQQTLKDTGLEDFTIKNYDASSLIICKDMPTPKSDATVADRCSLTQTVDYPLMIKPSQGRGAISKNHLYKKVDSAEELLKFFNTPLPEKGGKTFLFLSPADFTLQEWVVSKYEDSFHFVYSEDHGGFLKVKITRDEYKTDDAVAHHNPERTRTTLERDDIPPFLMTKFGQFLKMMQYRGIGCFDMKYRNSDLSKPMVMEMNPRICGSQPDFPDYGDWFRTWARLYVVKE</sequence>
<reference evidence="2" key="1">
    <citation type="submission" date="2014-11" db="EMBL/GenBank/DDBJ databases">
        <authorList>
            <person name="Otto D Thomas"/>
            <person name="Naeem Raeece"/>
        </authorList>
    </citation>
    <scope>NUCLEOTIDE SEQUENCE</scope>
</reference>
<protein>
    <recommendedName>
        <fullName evidence="3">ATP-grasp domain-containing protein</fullName>
    </recommendedName>
</protein>
<evidence type="ECO:0008006" key="3">
    <source>
        <dbReference type="Google" id="ProtNLM"/>
    </source>
</evidence>